<dbReference type="OrthoDB" id="190846at2759"/>
<dbReference type="PANTHER" id="PTHR11440">
    <property type="entry name" value="LECITHIN-CHOLESTEROL ACYLTRANSFERASE-RELATED"/>
    <property type="match status" value="1"/>
</dbReference>
<protein>
    <recommendedName>
        <fullName evidence="10">Phospholipid:diacylglycerol acyltransferase</fullName>
        <ecNumber evidence="9">2.3.1.158</ecNumber>
    </recommendedName>
    <alternativeName>
        <fullName evidence="11">Triacylglycerol synthase</fullName>
    </alternativeName>
</protein>
<keyword evidence="15" id="KW-1185">Reference proteome</keyword>
<evidence type="ECO:0000256" key="10">
    <source>
        <dbReference type="ARBA" id="ARBA00071325"/>
    </source>
</evidence>
<dbReference type="SUPFAM" id="SSF53474">
    <property type="entry name" value="alpha/beta-Hydrolases"/>
    <property type="match status" value="1"/>
</dbReference>
<evidence type="ECO:0000256" key="7">
    <source>
        <dbReference type="ARBA" id="ARBA00023315"/>
    </source>
</evidence>
<dbReference type="GO" id="GO:0019432">
    <property type="term" value="P:triglyceride biosynthetic process"/>
    <property type="evidence" value="ECO:0007669"/>
    <property type="project" value="UniProtKB-ARBA"/>
</dbReference>
<dbReference type="EC" id="2.3.1.158" evidence="9"/>
<keyword evidence="5 13" id="KW-1133">Transmembrane helix</keyword>
<comment type="caution">
    <text evidence="14">The sequence shown here is derived from an EMBL/GenBank/DDBJ whole genome shotgun (WGS) entry which is preliminary data.</text>
</comment>
<feature type="region of interest" description="Disordered" evidence="12">
    <location>
        <begin position="1"/>
        <end position="35"/>
    </location>
</feature>
<keyword evidence="7 14" id="KW-0012">Acyltransferase</keyword>
<keyword evidence="3 14" id="KW-0808">Transferase</keyword>
<dbReference type="AlphaFoldDB" id="A0A4C2E449"/>
<evidence type="ECO:0000256" key="9">
    <source>
        <dbReference type="ARBA" id="ARBA00066405"/>
    </source>
</evidence>
<dbReference type="GO" id="GO:0008374">
    <property type="term" value="F:O-acyltransferase activity"/>
    <property type="evidence" value="ECO:0007669"/>
    <property type="project" value="InterPro"/>
</dbReference>
<evidence type="ECO:0000256" key="5">
    <source>
        <dbReference type="ARBA" id="ARBA00022989"/>
    </source>
</evidence>
<accession>A0A4C2E449</accession>
<proteinExistence type="inferred from homology"/>
<evidence type="ECO:0000256" key="3">
    <source>
        <dbReference type="ARBA" id="ARBA00022679"/>
    </source>
</evidence>
<dbReference type="Pfam" id="PF02450">
    <property type="entry name" value="LCAT"/>
    <property type="match status" value="1"/>
</dbReference>
<evidence type="ECO:0000256" key="4">
    <source>
        <dbReference type="ARBA" id="ARBA00022692"/>
    </source>
</evidence>
<gene>
    <name evidence="14" type="primary">LRO1</name>
    <name evidence="14" type="ORF">ZYGM_003297</name>
</gene>
<evidence type="ECO:0000313" key="15">
    <source>
        <dbReference type="Proteomes" id="UP000301737"/>
    </source>
</evidence>
<dbReference type="InterPro" id="IPR003386">
    <property type="entry name" value="LACT/PDAT_acylTrfase"/>
</dbReference>
<evidence type="ECO:0000256" key="12">
    <source>
        <dbReference type="SAM" id="MobiDB-lite"/>
    </source>
</evidence>
<dbReference type="EMBL" id="BIMX01000007">
    <property type="protein sequence ID" value="GCE98950.1"/>
    <property type="molecule type" value="Genomic_DNA"/>
</dbReference>
<dbReference type="GO" id="GO:0019915">
    <property type="term" value="P:lipid storage"/>
    <property type="evidence" value="ECO:0007669"/>
    <property type="project" value="UniProtKB-ARBA"/>
</dbReference>
<comment type="catalytic activity">
    <reaction evidence="8">
        <text>a glycerophospholipid + a 1,2-diacyl-sn-glycerol = a monoacylglycerophospholipid + a triacyl-sn-glycerol</text>
        <dbReference type="Rhea" id="RHEA:14057"/>
        <dbReference type="ChEBI" id="CHEBI:17815"/>
        <dbReference type="ChEBI" id="CHEBI:64615"/>
        <dbReference type="ChEBI" id="CHEBI:136912"/>
        <dbReference type="ChEBI" id="CHEBI:136913"/>
        <dbReference type="EC" id="2.3.1.158"/>
    </reaction>
</comment>
<dbReference type="Gene3D" id="3.40.50.1820">
    <property type="entry name" value="alpha/beta hydrolase"/>
    <property type="match status" value="1"/>
</dbReference>
<dbReference type="GO" id="GO:0097038">
    <property type="term" value="C:perinuclear endoplasmic reticulum"/>
    <property type="evidence" value="ECO:0007669"/>
    <property type="project" value="UniProtKB-ARBA"/>
</dbReference>
<dbReference type="FunFam" id="3.40.50.1820:FF:000160">
    <property type="entry name" value="Phospholipid:diacylglycerol acyltransferase 1"/>
    <property type="match status" value="1"/>
</dbReference>
<reference evidence="14 15" key="1">
    <citation type="submission" date="2019-01" db="EMBL/GenBank/DDBJ databases">
        <title>Draft Genome Sequencing of Zygosaccharomyces mellis Ca-7.</title>
        <authorList>
            <person name="Shiwa Y."/>
            <person name="Kanesaki Y."/>
            <person name="Ishige T."/>
            <person name="Mura K."/>
            <person name="Hori T."/>
            <person name="Tamura T."/>
        </authorList>
    </citation>
    <scope>NUCLEOTIDE SEQUENCE [LARGE SCALE GENOMIC DNA]</scope>
    <source>
        <strain evidence="14 15">Ca-7</strain>
    </source>
</reference>
<keyword evidence="6 13" id="KW-0472">Membrane</keyword>
<name>A0A4C2E449_9SACH</name>
<keyword evidence="4 13" id="KW-0812">Transmembrane</keyword>
<evidence type="ECO:0000256" key="13">
    <source>
        <dbReference type="SAM" id="Phobius"/>
    </source>
</evidence>
<evidence type="ECO:0000256" key="2">
    <source>
        <dbReference type="ARBA" id="ARBA00010701"/>
    </source>
</evidence>
<evidence type="ECO:0000313" key="14">
    <source>
        <dbReference type="EMBL" id="GCE98950.1"/>
    </source>
</evidence>
<comment type="similarity">
    <text evidence="2">Belongs to the AB hydrolase superfamily. Lipase family.</text>
</comment>
<comment type="subcellular location">
    <subcellularLocation>
        <location evidence="1">Endoplasmic reticulum membrane</location>
        <topology evidence="1">Single-pass type II membrane protein</topology>
    </subcellularLocation>
</comment>
<evidence type="ECO:0000256" key="11">
    <source>
        <dbReference type="ARBA" id="ARBA00076553"/>
    </source>
</evidence>
<sequence>MSIKNRKNKVSVDKHESASGSTSSTSSKERKAISVEELEVPTLQWFTQNRSQRREQAIQDPKKSWKTSRRLVFTLGTIVGILIACYMGADHVRNNNSELFDSLSILNMDSVRDLIVDWKEVLPQSVASFLGDMQNGYSSENNFPDLTESFAVGKQMRRELNMTAKHPVVMVPGVISTGIESWGVEGDSECESTPHFRKRLWGSFYMLRTMVLDKMCWLRHIMLDPITGLDPPHFRLRAAQGFEAADFFMAGYWIWNKILQNLGAIGYDPDTMTTAAYDWRLAYLDLERRDRFFTKLKQQIELIHELSGEKVCLVGHSMGSQIVFYFLKWAEAKGEYYGNGGEGWTDKHVDSFVNVAGTMLGAPKAVPALISGEMKDTIQLNALAMYGLEKFFSRKERLEMIQTWGGIPSMLPKGGDLIWGTLNSSVEDQLSNSTESLGSFIKFEKLQENARFTKNFTIEDSIDTIMQLSPWWLQDRINDQYTFGYAKTEQQLKANEKHHSHWSNPLEVPLPNAPDMKIYCIYGIHNPTERAYVYREQPTNSTLNLTIDYDSTNPVYFTEGDGTVPLITHSMCHKWAQGKSPYNPGGSNVTIVEIKHQPERFDMRGGAKSAEHVDILGSAELNEYLLRIASGNGDTIQPRLLSNLSRWAEQIPFPM</sequence>
<dbReference type="GO" id="GO:0046027">
    <property type="term" value="F:phospholipid:diacylglycerol acyltransferase activity"/>
    <property type="evidence" value="ECO:0007669"/>
    <property type="project" value="UniProtKB-EC"/>
</dbReference>
<dbReference type="GO" id="GO:0005789">
    <property type="term" value="C:endoplasmic reticulum membrane"/>
    <property type="evidence" value="ECO:0007669"/>
    <property type="project" value="UniProtKB-SubCell"/>
</dbReference>
<evidence type="ECO:0000256" key="1">
    <source>
        <dbReference type="ARBA" id="ARBA00004648"/>
    </source>
</evidence>
<dbReference type="Proteomes" id="UP000301737">
    <property type="component" value="Unassembled WGS sequence"/>
</dbReference>
<evidence type="ECO:0000256" key="6">
    <source>
        <dbReference type="ARBA" id="ARBA00023136"/>
    </source>
</evidence>
<dbReference type="InterPro" id="IPR029058">
    <property type="entry name" value="AB_hydrolase_fold"/>
</dbReference>
<organism evidence="14 15">
    <name type="scientific">Zygosaccharomyces mellis</name>
    <dbReference type="NCBI Taxonomy" id="42258"/>
    <lineage>
        <taxon>Eukaryota</taxon>
        <taxon>Fungi</taxon>
        <taxon>Dikarya</taxon>
        <taxon>Ascomycota</taxon>
        <taxon>Saccharomycotina</taxon>
        <taxon>Saccharomycetes</taxon>
        <taxon>Saccharomycetales</taxon>
        <taxon>Saccharomycetaceae</taxon>
        <taxon>Zygosaccharomyces</taxon>
    </lineage>
</organism>
<evidence type="ECO:0000256" key="8">
    <source>
        <dbReference type="ARBA" id="ARBA00051335"/>
    </source>
</evidence>
<feature type="transmembrane region" description="Helical" evidence="13">
    <location>
        <begin position="71"/>
        <end position="89"/>
    </location>
</feature>